<proteinExistence type="predicted"/>
<gene>
    <name evidence="1" type="ORF">XAT740_LOCUS64262</name>
</gene>
<sequence>MNWDDNYTTHKFQGLYLIQTERFLQSELNEMRAKQNLQSTSQ</sequence>
<protein>
    <submittedName>
        <fullName evidence="1">Uncharacterized protein</fullName>
    </submittedName>
</protein>
<accession>A0A816HTW8</accession>
<keyword evidence="2" id="KW-1185">Reference proteome</keyword>
<dbReference type="AlphaFoldDB" id="A0A816HTW8"/>
<feature type="non-terminal residue" evidence="1">
    <location>
        <position position="42"/>
    </location>
</feature>
<evidence type="ECO:0000313" key="2">
    <source>
        <dbReference type="Proteomes" id="UP000663828"/>
    </source>
</evidence>
<comment type="caution">
    <text evidence="1">The sequence shown here is derived from an EMBL/GenBank/DDBJ whole genome shotgun (WGS) entry which is preliminary data.</text>
</comment>
<reference evidence="1" key="1">
    <citation type="submission" date="2021-02" db="EMBL/GenBank/DDBJ databases">
        <authorList>
            <person name="Nowell W R."/>
        </authorList>
    </citation>
    <scope>NUCLEOTIDE SEQUENCE</scope>
</reference>
<dbReference type="Proteomes" id="UP000663828">
    <property type="component" value="Unassembled WGS sequence"/>
</dbReference>
<dbReference type="EMBL" id="CAJNOR010021831">
    <property type="protein sequence ID" value="CAF1691589.1"/>
    <property type="molecule type" value="Genomic_DNA"/>
</dbReference>
<organism evidence="1 2">
    <name type="scientific">Adineta ricciae</name>
    <name type="common">Rotifer</name>
    <dbReference type="NCBI Taxonomy" id="249248"/>
    <lineage>
        <taxon>Eukaryota</taxon>
        <taxon>Metazoa</taxon>
        <taxon>Spiralia</taxon>
        <taxon>Gnathifera</taxon>
        <taxon>Rotifera</taxon>
        <taxon>Eurotatoria</taxon>
        <taxon>Bdelloidea</taxon>
        <taxon>Adinetida</taxon>
        <taxon>Adinetidae</taxon>
        <taxon>Adineta</taxon>
    </lineage>
</organism>
<name>A0A816HTW8_ADIRI</name>
<evidence type="ECO:0000313" key="1">
    <source>
        <dbReference type="EMBL" id="CAF1691589.1"/>
    </source>
</evidence>